<evidence type="ECO:0000259" key="1">
    <source>
        <dbReference type="PROSITE" id="PS51767"/>
    </source>
</evidence>
<dbReference type="AlphaFoldDB" id="A0A9P7ZC13"/>
<dbReference type="Pfam" id="PF00026">
    <property type="entry name" value="Asp"/>
    <property type="match status" value="1"/>
</dbReference>
<dbReference type="Proteomes" id="UP000887226">
    <property type="component" value="Unassembled WGS sequence"/>
</dbReference>
<dbReference type="PROSITE" id="PS51767">
    <property type="entry name" value="PEPTIDASE_A1"/>
    <property type="match status" value="1"/>
</dbReference>
<reference evidence="2" key="1">
    <citation type="journal article" date="2021" name="IMA Fungus">
        <title>Genomic characterization of three marine fungi, including Emericellopsis atlantica sp. nov. with signatures of a generalist lifestyle and marine biomass degradation.</title>
        <authorList>
            <person name="Hagestad O.C."/>
            <person name="Hou L."/>
            <person name="Andersen J.H."/>
            <person name="Hansen E.H."/>
            <person name="Altermark B."/>
            <person name="Li C."/>
            <person name="Kuhnert E."/>
            <person name="Cox R.J."/>
            <person name="Crous P.W."/>
            <person name="Spatafora J.W."/>
            <person name="Lail K."/>
            <person name="Amirebrahimi M."/>
            <person name="Lipzen A."/>
            <person name="Pangilinan J."/>
            <person name="Andreopoulos W."/>
            <person name="Hayes R.D."/>
            <person name="Ng V."/>
            <person name="Grigoriev I.V."/>
            <person name="Jackson S.A."/>
            <person name="Sutton T.D.S."/>
            <person name="Dobson A.D.W."/>
            <person name="Rama T."/>
        </authorList>
    </citation>
    <scope>NUCLEOTIDE SEQUENCE</scope>
    <source>
        <strain evidence="2">TRa3180A</strain>
    </source>
</reference>
<proteinExistence type="predicted"/>
<dbReference type="SUPFAM" id="SSF50630">
    <property type="entry name" value="Acid proteases"/>
    <property type="match status" value="1"/>
</dbReference>
<keyword evidence="3" id="KW-1185">Reference proteome</keyword>
<dbReference type="InterPro" id="IPR033121">
    <property type="entry name" value="PEPTIDASE_A1"/>
</dbReference>
<accession>A0A9P7ZC13</accession>
<feature type="domain" description="Peptidase A1" evidence="1">
    <location>
        <begin position="1"/>
        <end position="90"/>
    </location>
</feature>
<name>A0A9P7ZC13_9HELO</name>
<sequence>MGSRAFNATPIATITDTGGNIVLMLRSILAQYYADIKESYIQGDGTWTFPCSSILRTFNMNIGTYRIAVLSKTLIFAQLGPSYANCYGAM</sequence>
<dbReference type="OrthoDB" id="2747330at2759"/>
<comment type="caution">
    <text evidence="2">The sequence shown here is derived from an EMBL/GenBank/DDBJ whole genome shotgun (WGS) entry which is preliminary data.</text>
</comment>
<protein>
    <recommendedName>
        <fullName evidence="1">Peptidase A1 domain-containing protein</fullName>
    </recommendedName>
</protein>
<evidence type="ECO:0000313" key="2">
    <source>
        <dbReference type="EMBL" id="KAG9248658.1"/>
    </source>
</evidence>
<organism evidence="2 3">
    <name type="scientific">Calycina marina</name>
    <dbReference type="NCBI Taxonomy" id="1763456"/>
    <lineage>
        <taxon>Eukaryota</taxon>
        <taxon>Fungi</taxon>
        <taxon>Dikarya</taxon>
        <taxon>Ascomycota</taxon>
        <taxon>Pezizomycotina</taxon>
        <taxon>Leotiomycetes</taxon>
        <taxon>Helotiales</taxon>
        <taxon>Pezizellaceae</taxon>
        <taxon>Calycina</taxon>
    </lineage>
</organism>
<gene>
    <name evidence="2" type="ORF">BJ878DRAFT_326493</name>
</gene>
<dbReference type="Gene3D" id="2.40.70.10">
    <property type="entry name" value="Acid Proteases"/>
    <property type="match status" value="1"/>
</dbReference>
<dbReference type="InterPro" id="IPR021109">
    <property type="entry name" value="Peptidase_aspartic_dom_sf"/>
</dbReference>
<dbReference type="EMBL" id="MU253745">
    <property type="protein sequence ID" value="KAG9248658.1"/>
    <property type="molecule type" value="Genomic_DNA"/>
</dbReference>
<evidence type="ECO:0000313" key="3">
    <source>
        <dbReference type="Proteomes" id="UP000887226"/>
    </source>
</evidence>